<proteinExistence type="predicted"/>
<keyword evidence="3" id="KW-1185">Reference proteome</keyword>
<evidence type="ECO:0000313" key="3">
    <source>
        <dbReference type="Proteomes" id="UP001597102"/>
    </source>
</evidence>
<dbReference type="InterPro" id="IPR003772">
    <property type="entry name" value="YceD"/>
</dbReference>
<protein>
    <submittedName>
        <fullName evidence="2">YceD family protein</fullName>
    </submittedName>
</protein>
<feature type="compositionally biased region" description="Basic and acidic residues" evidence="1">
    <location>
        <begin position="166"/>
        <end position="182"/>
    </location>
</feature>
<accession>A0ABW3JAF6</accession>
<sequence length="194" mass="21769">MSKNRKTAPDPEIDQESPLKRIVKVETIRHGQEEVIEPTEAELKEIASLQDLKSLERLLFTYTLRKASGGSIRLKGRLEAKAIQTCVVTLEPVDEMIDMPVEAEFWPLTRIHAIEREEAEAGSAGDPLAEWPEPIVDGTIDLGRLVYETFALALTPYPRREGAAFEWEEGKSGEGDAAETRENPFAVLEQLKRN</sequence>
<dbReference type="Proteomes" id="UP001597102">
    <property type="component" value="Unassembled WGS sequence"/>
</dbReference>
<feature type="region of interest" description="Disordered" evidence="1">
    <location>
        <begin position="166"/>
        <end position="194"/>
    </location>
</feature>
<comment type="caution">
    <text evidence="2">The sequence shown here is derived from an EMBL/GenBank/DDBJ whole genome shotgun (WGS) entry which is preliminary data.</text>
</comment>
<organism evidence="2 3">
    <name type="scientific">Methyloligella solikamskensis</name>
    <dbReference type="NCBI Taxonomy" id="1177756"/>
    <lineage>
        <taxon>Bacteria</taxon>
        <taxon>Pseudomonadati</taxon>
        <taxon>Pseudomonadota</taxon>
        <taxon>Alphaproteobacteria</taxon>
        <taxon>Hyphomicrobiales</taxon>
        <taxon>Hyphomicrobiaceae</taxon>
        <taxon>Methyloligella</taxon>
    </lineage>
</organism>
<gene>
    <name evidence="2" type="ORF">ACFQ2F_09495</name>
</gene>
<dbReference type="RefSeq" id="WP_379089088.1">
    <property type="nucleotide sequence ID" value="NZ_JBHTJO010000001.1"/>
</dbReference>
<dbReference type="EMBL" id="JBHTJO010000001">
    <property type="protein sequence ID" value="MFD0987327.1"/>
    <property type="molecule type" value="Genomic_DNA"/>
</dbReference>
<dbReference type="Pfam" id="PF02620">
    <property type="entry name" value="YceD"/>
    <property type="match status" value="1"/>
</dbReference>
<reference evidence="3" key="1">
    <citation type="journal article" date="2019" name="Int. J. Syst. Evol. Microbiol.">
        <title>The Global Catalogue of Microorganisms (GCM) 10K type strain sequencing project: providing services to taxonomists for standard genome sequencing and annotation.</title>
        <authorList>
            <consortium name="The Broad Institute Genomics Platform"/>
            <consortium name="The Broad Institute Genome Sequencing Center for Infectious Disease"/>
            <person name="Wu L."/>
            <person name="Ma J."/>
        </authorList>
    </citation>
    <scope>NUCLEOTIDE SEQUENCE [LARGE SCALE GENOMIC DNA]</scope>
    <source>
        <strain evidence="3">CCUG 61697</strain>
    </source>
</reference>
<name>A0ABW3JAF6_9HYPH</name>
<evidence type="ECO:0000313" key="2">
    <source>
        <dbReference type="EMBL" id="MFD0987327.1"/>
    </source>
</evidence>
<evidence type="ECO:0000256" key="1">
    <source>
        <dbReference type="SAM" id="MobiDB-lite"/>
    </source>
</evidence>